<reference evidence="2 3" key="1">
    <citation type="journal article" date="2019" name="Emerg. Microbes Infect.">
        <title>Comprehensive subspecies identification of 175 nontuberculous mycobacteria species based on 7547 genomic profiles.</title>
        <authorList>
            <person name="Matsumoto Y."/>
            <person name="Kinjo T."/>
            <person name="Motooka D."/>
            <person name="Nabeya D."/>
            <person name="Jung N."/>
            <person name="Uechi K."/>
            <person name="Horii T."/>
            <person name="Iida T."/>
            <person name="Fujita J."/>
            <person name="Nakamura S."/>
        </authorList>
    </citation>
    <scope>NUCLEOTIDE SEQUENCE [LARGE SCALE GENOMIC DNA]</scope>
    <source>
        <strain evidence="2 3">JCM 12405</strain>
    </source>
</reference>
<dbReference type="SUPFAM" id="SSF48498">
    <property type="entry name" value="Tetracyclin repressor-like, C-terminal domain"/>
    <property type="match status" value="1"/>
</dbReference>
<evidence type="ECO:0000313" key="3">
    <source>
        <dbReference type="Proteomes" id="UP000467201"/>
    </source>
</evidence>
<protein>
    <recommendedName>
        <fullName evidence="1">Tetracyclin repressor-like C-terminal domain-containing protein</fullName>
    </recommendedName>
</protein>
<dbReference type="EMBL" id="AP022605">
    <property type="protein sequence ID" value="BBZ06030.1"/>
    <property type="molecule type" value="Genomic_DNA"/>
</dbReference>
<dbReference type="AlphaFoldDB" id="A0A7I7VLW2"/>
<dbReference type="Gene3D" id="1.10.357.10">
    <property type="entry name" value="Tetracycline Repressor, domain 2"/>
    <property type="match status" value="1"/>
</dbReference>
<sequence>MLAATTLVGTAMLRYVMQIAPLTTLSGDEPIALLALTVTRYLTADAGELGLPAQSP</sequence>
<dbReference type="InterPro" id="IPR041678">
    <property type="entry name" value="TetR_C_16"/>
</dbReference>
<name>A0A7I7VLW2_9MYCO</name>
<feature type="domain" description="Tetracyclin repressor-like C-terminal" evidence="1">
    <location>
        <begin position="2"/>
        <end position="42"/>
    </location>
</feature>
<proteinExistence type="predicted"/>
<organism evidence="2 3">
    <name type="scientific">Mycolicibacterium doricum</name>
    <dbReference type="NCBI Taxonomy" id="126673"/>
    <lineage>
        <taxon>Bacteria</taxon>
        <taxon>Bacillati</taxon>
        <taxon>Actinomycetota</taxon>
        <taxon>Actinomycetes</taxon>
        <taxon>Mycobacteriales</taxon>
        <taxon>Mycobacteriaceae</taxon>
        <taxon>Mycolicibacterium</taxon>
    </lineage>
</organism>
<dbReference type="Proteomes" id="UP000467201">
    <property type="component" value="Chromosome"/>
</dbReference>
<evidence type="ECO:0000259" key="1">
    <source>
        <dbReference type="Pfam" id="PF17920"/>
    </source>
</evidence>
<dbReference type="InterPro" id="IPR036271">
    <property type="entry name" value="Tet_transcr_reg_TetR-rel_C_sf"/>
</dbReference>
<accession>A0A7I7VLW2</accession>
<evidence type="ECO:0000313" key="2">
    <source>
        <dbReference type="EMBL" id="BBZ06030.1"/>
    </source>
</evidence>
<gene>
    <name evidence="2" type="ORF">MDOR_01990</name>
</gene>
<dbReference type="Pfam" id="PF17920">
    <property type="entry name" value="TetR_C_16"/>
    <property type="match status" value="1"/>
</dbReference>
<dbReference type="KEGG" id="mdr:MDOR_01990"/>